<reference evidence="11 12" key="1">
    <citation type="submission" date="2019-06" db="EMBL/GenBank/DDBJ databases">
        <title>Genomics analysis of Aphanomyces spp. identifies a new class of oomycete effector associated with host adaptation.</title>
        <authorList>
            <person name="Gaulin E."/>
        </authorList>
    </citation>
    <scope>NUCLEOTIDE SEQUENCE [LARGE SCALE GENOMIC DNA]</scope>
    <source>
        <strain evidence="11 12">E</strain>
    </source>
</reference>
<dbReference type="GO" id="GO:0046872">
    <property type="term" value="F:metal ion binding"/>
    <property type="evidence" value="ECO:0007669"/>
    <property type="project" value="UniProtKB-KW"/>
</dbReference>
<dbReference type="VEuPathDB" id="FungiDB:H257_18063"/>
<dbReference type="GO" id="GO:0003964">
    <property type="term" value="F:RNA-directed DNA polymerase activity"/>
    <property type="evidence" value="ECO:0007669"/>
    <property type="project" value="UniProtKB-KW"/>
</dbReference>
<keyword evidence="5" id="KW-0460">Magnesium</keyword>
<dbReference type="Proteomes" id="UP000469452">
    <property type="component" value="Unassembled WGS sequence"/>
</dbReference>
<keyword evidence="1" id="KW-0540">Nuclease</keyword>
<dbReference type="GO" id="GO:0006310">
    <property type="term" value="P:DNA recombination"/>
    <property type="evidence" value="ECO:0007669"/>
    <property type="project" value="UniProtKB-KW"/>
</dbReference>
<organism evidence="11 12">
    <name type="scientific">Aphanomyces astaci</name>
    <name type="common">Crayfish plague agent</name>
    <dbReference type="NCBI Taxonomy" id="112090"/>
    <lineage>
        <taxon>Eukaryota</taxon>
        <taxon>Sar</taxon>
        <taxon>Stramenopiles</taxon>
        <taxon>Oomycota</taxon>
        <taxon>Saprolegniomycetes</taxon>
        <taxon>Saprolegniales</taxon>
        <taxon>Verrucalvaceae</taxon>
        <taxon>Aphanomyces</taxon>
    </lineage>
</organism>
<keyword evidence="3" id="KW-0255">Endonuclease</keyword>
<protein>
    <recommendedName>
        <fullName evidence="13">Reverse transcriptase Ty1/copia-type domain-containing protein</fullName>
    </recommendedName>
</protein>
<dbReference type="InterPro" id="IPR039537">
    <property type="entry name" value="Retrotran_Ty1/copia-like"/>
</dbReference>
<feature type="region of interest" description="Disordered" evidence="10">
    <location>
        <begin position="118"/>
        <end position="166"/>
    </location>
</feature>
<keyword evidence="8" id="KW-0239">DNA-directed DNA polymerase</keyword>
<dbReference type="PANTHER" id="PTHR42648">
    <property type="entry name" value="TRANSPOSASE, PUTATIVE-RELATED"/>
    <property type="match status" value="1"/>
</dbReference>
<feature type="compositionally biased region" description="Pro residues" evidence="10">
    <location>
        <begin position="140"/>
        <end position="149"/>
    </location>
</feature>
<keyword evidence="7" id="KW-0695">RNA-directed DNA polymerase</keyword>
<keyword evidence="2" id="KW-0479">Metal-binding</keyword>
<dbReference type="AlphaFoldDB" id="A0A6A5AT48"/>
<dbReference type="GO" id="GO:0003887">
    <property type="term" value="F:DNA-directed DNA polymerase activity"/>
    <property type="evidence" value="ECO:0007669"/>
    <property type="project" value="UniProtKB-KW"/>
</dbReference>
<evidence type="ECO:0000256" key="5">
    <source>
        <dbReference type="ARBA" id="ARBA00022842"/>
    </source>
</evidence>
<keyword evidence="4" id="KW-0378">Hydrolase</keyword>
<evidence type="ECO:0000256" key="10">
    <source>
        <dbReference type="SAM" id="MobiDB-lite"/>
    </source>
</evidence>
<keyword evidence="8" id="KW-0808">Transferase</keyword>
<evidence type="ECO:0000256" key="1">
    <source>
        <dbReference type="ARBA" id="ARBA00022722"/>
    </source>
</evidence>
<keyword evidence="9" id="KW-0233">DNA recombination</keyword>
<evidence type="ECO:0000313" key="11">
    <source>
        <dbReference type="EMBL" id="KAF0757855.1"/>
    </source>
</evidence>
<gene>
    <name evidence="11" type="ORF">AaE_004127</name>
</gene>
<evidence type="ECO:0000256" key="3">
    <source>
        <dbReference type="ARBA" id="ARBA00022759"/>
    </source>
</evidence>
<sequence>MLRHANARPSSWAEAIHMAAFLRNRTPNVNRDGKTPYELFHGTKPNIANLKDFGCLQYVHALELRDQPQNLQALRIGHQEGIDRRRCPFFENAFPNRHAPIIEALADDVEADIESDDLETHSTAARHAPQAPTKGVPDIAVPPPSPAPAPQAAAPRVPPAAAPRHKHPPALRALYPPAIRFVQQFVHCSETADVHTYLPVARPPPREQLMVDTPPANAFASFTSPLVAAPSSRRICKRKLHPDGTTAHKAWLVNRGYHQQYGINYLVTYSLTVKDESMHMTLA</sequence>
<evidence type="ECO:0000256" key="2">
    <source>
        <dbReference type="ARBA" id="ARBA00022723"/>
    </source>
</evidence>
<accession>A0A6A5AT48</accession>
<dbReference type="GO" id="GO:0004519">
    <property type="term" value="F:endonuclease activity"/>
    <property type="evidence" value="ECO:0007669"/>
    <property type="project" value="UniProtKB-KW"/>
</dbReference>
<proteinExistence type="predicted"/>
<evidence type="ECO:0000313" key="12">
    <source>
        <dbReference type="Proteomes" id="UP000469452"/>
    </source>
</evidence>
<evidence type="ECO:0000256" key="6">
    <source>
        <dbReference type="ARBA" id="ARBA00022908"/>
    </source>
</evidence>
<dbReference type="GO" id="GO:0016787">
    <property type="term" value="F:hydrolase activity"/>
    <property type="evidence" value="ECO:0007669"/>
    <property type="project" value="UniProtKB-KW"/>
</dbReference>
<evidence type="ECO:0000256" key="7">
    <source>
        <dbReference type="ARBA" id="ARBA00022918"/>
    </source>
</evidence>
<evidence type="ECO:0000256" key="4">
    <source>
        <dbReference type="ARBA" id="ARBA00022801"/>
    </source>
</evidence>
<evidence type="ECO:0008006" key="13">
    <source>
        <dbReference type="Google" id="ProtNLM"/>
    </source>
</evidence>
<evidence type="ECO:0000256" key="9">
    <source>
        <dbReference type="ARBA" id="ARBA00023172"/>
    </source>
</evidence>
<keyword evidence="6" id="KW-0229">DNA integration</keyword>
<evidence type="ECO:0000256" key="8">
    <source>
        <dbReference type="ARBA" id="ARBA00022932"/>
    </source>
</evidence>
<name>A0A6A5AT48_APHAT</name>
<comment type="caution">
    <text evidence="11">The sequence shown here is derived from an EMBL/GenBank/DDBJ whole genome shotgun (WGS) entry which is preliminary data.</text>
</comment>
<dbReference type="EMBL" id="VJMI01009812">
    <property type="protein sequence ID" value="KAF0757855.1"/>
    <property type="molecule type" value="Genomic_DNA"/>
</dbReference>
<dbReference type="GO" id="GO:0015074">
    <property type="term" value="P:DNA integration"/>
    <property type="evidence" value="ECO:0007669"/>
    <property type="project" value="UniProtKB-KW"/>
</dbReference>
<dbReference type="PANTHER" id="PTHR42648:SF11">
    <property type="entry name" value="TRANSPOSON TY4-P GAG-POL POLYPROTEIN"/>
    <property type="match status" value="1"/>
</dbReference>
<keyword evidence="8" id="KW-0548">Nucleotidyltransferase</keyword>